<sequence>MGQYTSRITNNNRQRPRPNASVSTSDHLSSSERSIENSSQRRRRSSTYAPSLQPPTRRRRFQPGRSRTVTNSAGSFIRSHHPLERLSSNPTSESPSINTGPISSPLTSSSSLDLNTPDFTPISSPRLSPSEPENPSNTDLNRLGSHHLTNVPSDSTARTQLNRSNSLNSRISSSYPEPGSNSPQNNYQEDDISFEHQTEMLARLLEVAATSTVLTLLGTTHASGRRFDNTTPTLSDTNMQDTPSGNDSTFQEFVQGLRNGLLSNELSRESRNMSFFRAFRFDHSNRSNNFSSTHTTSGHFNTPSSSSTGNLTSSAAISNDSADIDPNTGDAVVPVMIIGVRSIQSDSSSGADEDFSASTPILRARTSQSAEENTPDNDRVYSNNSDLLDNASLRIGNNHSRSNRGNDHSNNQRSWVIFVMGNTFRWNHPFLSAPTLMSDNPTYEDLLNLQELIGQAKTQVVSKQELSAHTEELFEIEIIESTTPFEKKTCHKRVSISEQERCHICLSEYYQNDVVRKLQNCDHFYHQDCIDQWLLNGKNNCPLCRSKGISLNAENETVPS</sequence>
<feature type="compositionally biased region" description="Polar residues" evidence="9">
    <location>
        <begin position="290"/>
        <end position="301"/>
    </location>
</feature>
<dbReference type="PANTHER" id="PTHR22937">
    <property type="entry name" value="E3 UBIQUITIN-PROTEIN LIGASE RNF165"/>
    <property type="match status" value="1"/>
</dbReference>
<dbReference type="InterPro" id="IPR013083">
    <property type="entry name" value="Znf_RING/FYVE/PHD"/>
</dbReference>
<evidence type="ECO:0000256" key="9">
    <source>
        <dbReference type="SAM" id="MobiDB-lite"/>
    </source>
</evidence>
<evidence type="ECO:0000256" key="3">
    <source>
        <dbReference type="ARBA" id="ARBA00022679"/>
    </source>
</evidence>
<feature type="compositionally biased region" description="Low complexity" evidence="9">
    <location>
        <begin position="161"/>
        <end position="174"/>
    </location>
</feature>
<dbReference type="Gene3D" id="3.30.40.10">
    <property type="entry name" value="Zinc/RING finger domain, C3HC4 (zinc finger)"/>
    <property type="match status" value="1"/>
</dbReference>
<feature type="compositionally biased region" description="Polar residues" evidence="9">
    <location>
        <begin position="86"/>
        <end position="102"/>
    </location>
</feature>
<keyword evidence="4" id="KW-0479">Metal-binding</keyword>
<dbReference type="PANTHER" id="PTHR22937:SF65">
    <property type="entry name" value="E3 UBIQUITIN-PROTEIN LIGASE ARK2C"/>
    <property type="match status" value="1"/>
</dbReference>
<protein>
    <recommendedName>
        <fullName evidence="2">RING-type E3 ubiquitin transferase</fullName>
        <ecNumber evidence="2">2.3.2.27</ecNumber>
    </recommendedName>
</protein>
<evidence type="ECO:0000256" key="5">
    <source>
        <dbReference type="ARBA" id="ARBA00022771"/>
    </source>
</evidence>
<name>A0A9P8Q040_9ASCO</name>
<feature type="region of interest" description="Disordered" evidence="9">
    <location>
        <begin position="223"/>
        <end position="246"/>
    </location>
</feature>
<dbReference type="EC" id="2.3.2.27" evidence="2"/>
<evidence type="ECO:0000256" key="4">
    <source>
        <dbReference type="ARBA" id="ARBA00022723"/>
    </source>
</evidence>
<evidence type="ECO:0000256" key="6">
    <source>
        <dbReference type="ARBA" id="ARBA00022786"/>
    </source>
</evidence>
<keyword evidence="3" id="KW-0808">Transferase</keyword>
<evidence type="ECO:0000256" key="2">
    <source>
        <dbReference type="ARBA" id="ARBA00012483"/>
    </source>
</evidence>
<evidence type="ECO:0000256" key="8">
    <source>
        <dbReference type="PROSITE-ProRule" id="PRU00175"/>
    </source>
</evidence>
<feature type="compositionally biased region" description="Low complexity" evidence="9">
    <location>
        <begin position="302"/>
        <end position="325"/>
    </location>
</feature>
<feature type="compositionally biased region" description="Polar residues" evidence="9">
    <location>
        <begin position="147"/>
        <end position="160"/>
    </location>
</feature>
<keyword evidence="6" id="KW-0833">Ubl conjugation pathway</keyword>
<dbReference type="EMBL" id="JAEUBF010000039">
    <property type="protein sequence ID" value="KAH3680757.1"/>
    <property type="molecule type" value="Genomic_DNA"/>
</dbReference>
<dbReference type="InterPro" id="IPR001841">
    <property type="entry name" value="Znf_RING"/>
</dbReference>
<dbReference type="PROSITE" id="PS50089">
    <property type="entry name" value="ZF_RING_2"/>
    <property type="match status" value="1"/>
</dbReference>
<dbReference type="GO" id="GO:0005634">
    <property type="term" value="C:nucleus"/>
    <property type="evidence" value="ECO:0007669"/>
    <property type="project" value="TreeGrafter"/>
</dbReference>
<reference evidence="11" key="1">
    <citation type="journal article" date="2021" name="Open Biol.">
        <title>Shared evolutionary footprints suggest mitochondrial oxidative damage underlies multiple complex I losses in fungi.</title>
        <authorList>
            <person name="Schikora-Tamarit M.A."/>
            <person name="Marcet-Houben M."/>
            <person name="Nosek J."/>
            <person name="Gabaldon T."/>
        </authorList>
    </citation>
    <scope>NUCLEOTIDE SEQUENCE</scope>
    <source>
        <strain evidence="11">CBS6341</strain>
    </source>
</reference>
<proteinExistence type="predicted"/>
<dbReference type="GO" id="GO:0061630">
    <property type="term" value="F:ubiquitin protein ligase activity"/>
    <property type="evidence" value="ECO:0007669"/>
    <property type="project" value="UniProtKB-EC"/>
</dbReference>
<keyword evidence="7" id="KW-0862">Zinc</keyword>
<feature type="region of interest" description="Disordered" evidence="9">
    <location>
        <begin position="290"/>
        <end position="328"/>
    </location>
</feature>
<comment type="catalytic activity">
    <reaction evidence="1">
        <text>S-ubiquitinyl-[E2 ubiquitin-conjugating enzyme]-L-cysteine + [acceptor protein]-L-lysine = [E2 ubiquitin-conjugating enzyme]-L-cysteine + N(6)-ubiquitinyl-[acceptor protein]-L-lysine.</text>
        <dbReference type="EC" id="2.3.2.27"/>
    </reaction>
</comment>
<evidence type="ECO:0000256" key="1">
    <source>
        <dbReference type="ARBA" id="ARBA00000900"/>
    </source>
</evidence>
<comment type="caution">
    <text evidence="11">The sequence shown here is derived from an EMBL/GenBank/DDBJ whole genome shotgun (WGS) entry which is preliminary data.</text>
</comment>
<dbReference type="OrthoDB" id="3980884at2759"/>
<feature type="compositionally biased region" description="Polar residues" evidence="9">
    <location>
        <begin position="1"/>
        <end position="13"/>
    </location>
</feature>
<keyword evidence="12" id="KW-1185">Reference proteome</keyword>
<dbReference type="Proteomes" id="UP000769528">
    <property type="component" value="Unassembled WGS sequence"/>
</dbReference>
<organism evidence="11 12">
    <name type="scientific">Wickerhamomyces mucosus</name>
    <dbReference type="NCBI Taxonomy" id="1378264"/>
    <lineage>
        <taxon>Eukaryota</taxon>
        <taxon>Fungi</taxon>
        <taxon>Dikarya</taxon>
        <taxon>Ascomycota</taxon>
        <taxon>Saccharomycotina</taxon>
        <taxon>Saccharomycetes</taxon>
        <taxon>Phaffomycetales</taxon>
        <taxon>Wickerhamomycetaceae</taxon>
        <taxon>Wickerhamomyces</taxon>
    </lineage>
</organism>
<dbReference type="AlphaFoldDB" id="A0A9P8Q040"/>
<dbReference type="SMART" id="SM00184">
    <property type="entry name" value="RING"/>
    <property type="match status" value="1"/>
</dbReference>
<evidence type="ECO:0000256" key="7">
    <source>
        <dbReference type="ARBA" id="ARBA00022833"/>
    </source>
</evidence>
<dbReference type="SUPFAM" id="SSF57850">
    <property type="entry name" value="RING/U-box"/>
    <property type="match status" value="1"/>
</dbReference>
<reference evidence="11" key="2">
    <citation type="submission" date="2021-01" db="EMBL/GenBank/DDBJ databases">
        <authorList>
            <person name="Schikora-Tamarit M.A."/>
        </authorList>
    </citation>
    <scope>NUCLEOTIDE SEQUENCE</scope>
    <source>
        <strain evidence="11">CBS6341</strain>
    </source>
</reference>
<gene>
    <name evidence="11" type="ORF">WICMUC_000108</name>
</gene>
<feature type="compositionally biased region" description="Polar residues" evidence="9">
    <location>
        <begin position="229"/>
        <end position="246"/>
    </location>
</feature>
<accession>A0A9P8Q040</accession>
<feature type="region of interest" description="Disordered" evidence="9">
    <location>
        <begin position="345"/>
        <end position="384"/>
    </location>
</feature>
<feature type="domain" description="RING-type" evidence="10">
    <location>
        <begin position="502"/>
        <end position="545"/>
    </location>
</feature>
<dbReference type="CDD" id="cd16461">
    <property type="entry name" value="RING-H2_EL5-like"/>
    <property type="match status" value="1"/>
</dbReference>
<dbReference type="InterPro" id="IPR045191">
    <property type="entry name" value="MBR1/2-like"/>
</dbReference>
<keyword evidence="5 8" id="KW-0863">Zinc-finger</keyword>
<evidence type="ECO:0000259" key="10">
    <source>
        <dbReference type="PROSITE" id="PS50089"/>
    </source>
</evidence>
<dbReference type="GO" id="GO:0008270">
    <property type="term" value="F:zinc ion binding"/>
    <property type="evidence" value="ECO:0007669"/>
    <property type="project" value="UniProtKB-KW"/>
</dbReference>
<dbReference type="Pfam" id="PF13639">
    <property type="entry name" value="zf-RING_2"/>
    <property type="match status" value="1"/>
</dbReference>
<evidence type="ECO:0000313" key="12">
    <source>
        <dbReference type="Proteomes" id="UP000769528"/>
    </source>
</evidence>
<feature type="compositionally biased region" description="Low complexity" evidence="9">
    <location>
        <begin position="103"/>
        <end position="118"/>
    </location>
</feature>
<feature type="region of interest" description="Disordered" evidence="9">
    <location>
        <begin position="1"/>
        <end position="188"/>
    </location>
</feature>
<evidence type="ECO:0000313" key="11">
    <source>
        <dbReference type="EMBL" id="KAH3680757.1"/>
    </source>
</evidence>
<feature type="compositionally biased region" description="Polar residues" evidence="9">
    <location>
        <begin position="65"/>
        <end position="74"/>
    </location>
</feature>
<feature type="compositionally biased region" description="Polar residues" evidence="9">
    <location>
        <begin position="121"/>
        <end position="140"/>
    </location>
</feature>